<reference evidence="15" key="1">
    <citation type="submission" date="2016-11" db="EMBL/GenBank/DDBJ databases">
        <title>The complete mitochondrial genome of Japanallia spinosa(Hemiptera: Cicadellidae).</title>
        <authorList>
            <person name="Dai R.H."/>
            <person name="Wang J.J."/>
        </authorList>
    </citation>
    <scope>NUCLEOTIDE SEQUENCE</scope>
</reference>
<organism evidence="15">
    <name type="scientific">Japanagallia spinosa</name>
    <dbReference type="NCBI Taxonomy" id="2008760"/>
    <lineage>
        <taxon>Eukaryota</taxon>
        <taxon>Metazoa</taxon>
        <taxon>Ecdysozoa</taxon>
        <taxon>Arthropoda</taxon>
        <taxon>Hexapoda</taxon>
        <taxon>Insecta</taxon>
        <taxon>Pterygota</taxon>
        <taxon>Neoptera</taxon>
        <taxon>Paraneoptera</taxon>
        <taxon>Hemiptera</taxon>
        <taxon>Auchenorrhyncha</taxon>
        <taxon>Membracoidea</taxon>
        <taxon>Cicadellidae</taxon>
        <taxon>Megophthalminae</taxon>
        <taxon>Japanagallia</taxon>
    </lineage>
</organism>
<dbReference type="RefSeq" id="YP_009417641.1">
    <property type="nucleotide sequence ID" value="NC_035685.1"/>
</dbReference>
<keyword evidence="6 12" id="KW-0812">Transmembrane</keyword>
<comment type="similarity">
    <text evidence="3 12">Belongs to the complex I subunit 1 family.</text>
</comment>
<sequence>MFILVFLVLMLVVLLSVGFFTLLERKVLSYCQLRIGPNKVGLYGLFQPFSDGLKLFLKESSWPLNSNILIYYFCPLFSLIQSLFIWVLFPFYINCIEFSFGLLFFLSCSSLSVYSLMICGWSSNSIYSVLGCVRSISQSISYEVTLSLILLCYFLMIDSYTFYDLYLYQFYLWFSFISLPIFFCWLSCCMAETNRSPFDFSEGESELVSGFNVEYGSGGFAYLFISEYSSIIFICLITVMLFMGGDYISIFFFVKLVFMCYFFIWVRSSFPRYRYDKLMFLSWKCYLPISLNYVFFFCSLKVLIFYHFFLWSY</sequence>
<feature type="transmembrane region" description="Helical" evidence="14">
    <location>
        <begin position="168"/>
        <end position="188"/>
    </location>
</feature>
<geneLocation type="mitochondrion" evidence="15"/>
<dbReference type="EMBL" id="KY123687">
    <property type="protein sequence ID" value="ARX63991.1"/>
    <property type="molecule type" value="Genomic_DNA"/>
</dbReference>
<keyword evidence="10 13" id="KW-0496">Mitochondrion</keyword>
<name>A0A343DQY3_9HEMI</name>
<keyword evidence="12" id="KW-0520">NAD</keyword>
<keyword evidence="9 13" id="KW-0830">Ubiquinone</keyword>
<dbReference type="InterPro" id="IPR001694">
    <property type="entry name" value="NADH_UbQ_OxRdtase_su1/FPO"/>
</dbReference>
<feature type="transmembrane region" description="Helical" evidence="14">
    <location>
        <begin position="69"/>
        <end position="92"/>
    </location>
</feature>
<dbReference type="PROSITE" id="PS00667">
    <property type="entry name" value="COMPLEX1_ND1_1"/>
    <property type="match status" value="1"/>
</dbReference>
<keyword evidence="8 14" id="KW-1133">Transmembrane helix</keyword>
<accession>A0A343DQY3</accession>
<keyword evidence="11 14" id="KW-0472">Membrane</keyword>
<comment type="subcellular location">
    <subcellularLocation>
        <location evidence="2 12">Mitochondrion inner membrane</location>
        <topology evidence="2 12">Multi-pass membrane protein</topology>
    </subcellularLocation>
</comment>
<protein>
    <recommendedName>
        <fullName evidence="4 13">NADH-ubiquinone oxidoreductase chain 1</fullName>
        <ecNumber evidence="13">7.1.1.2</ecNumber>
    </recommendedName>
</protein>
<dbReference type="CTD" id="4535"/>
<evidence type="ECO:0000256" key="6">
    <source>
        <dbReference type="ARBA" id="ARBA00022692"/>
    </source>
</evidence>
<feature type="transmembrane region" description="Helical" evidence="14">
    <location>
        <begin position="98"/>
        <end position="119"/>
    </location>
</feature>
<feature type="transmembrane region" description="Helical" evidence="14">
    <location>
        <begin position="286"/>
        <end position="309"/>
    </location>
</feature>
<dbReference type="Pfam" id="PF00146">
    <property type="entry name" value="NADHdh"/>
    <property type="match status" value="1"/>
</dbReference>
<evidence type="ECO:0000256" key="5">
    <source>
        <dbReference type="ARBA" id="ARBA00022448"/>
    </source>
</evidence>
<dbReference type="GeneID" id="33906483"/>
<dbReference type="PANTHER" id="PTHR11432:SF3">
    <property type="entry name" value="NADH-UBIQUINONE OXIDOREDUCTASE CHAIN 1"/>
    <property type="match status" value="1"/>
</dbReference>
<dbReference type="PROSITE" id="PS00668">
    <property type="entry name" value="COMPLEX1_ND1_2"/>
    <property type="match status" value="1"/>
</dbReference>
<evidence type="ECO:0000256" key="12">
    <source>
        <dbReference type="RuleBase" id="RU000471"/>
    </source>
</evidence>
<evidence type="ECO:0000256" key="14">
    <source>
        <dbReference type="SAM" id="Phobius"/>
    </source>
</evidence>
<keyword evidence="5" id="KW-0813">Transport</keyword>
<comment type="catalytic activity">
    <reaction evidence="13">
        <text>a ubiquinone + NADH + 5 H(+)(in) = a ubiquinol + NAD(+) + 4 H(+)(out)</text>
        <dbReference type="Rhea" id="RHEA:29091"/>
        <dbReference type="Rhea" id="RHEA-COMP:9565"/>
        <dbReference type="Rhea" id="RHEA-COMP:9566"/>
        <dbReference type="ChEBI" id="CHEBI:15378"/>
        <dbReference type="ChEBI" id="CHEBI:16389"/>
        <dbReference type="ChEBI" id="CHEBI:17976"/>
        <dbReference type="ChEBI" id="CHEBI:57540"/>
        <dbReference type="ChEBI" id="CHEBI:57945"/>
        <dbReference type="EC" id="7.1.1.2"/>
    </reaction>
</comment>
<evidence type="ECO:0000256" key="4">
    <source>
        <dbReference type="ARBA" id="ARBA00021009"/>
    </source>
</evidence>
<gene>
    <name evidence="15" type="primary">ND1</name>
</gene>
<feature type="transmembrane region" description="Helical" evidence="14">
    <location>
        <begin position="140"/>
        <end position="162"/>
    </location>
</feature>
<evidence type="ECO:0000256" key="13">
    <source>
        <dbReference type="RuleBase" id="RU000473"/>
    </source>
</evidence>
<evidence type="ECO:0000256" key="1">
    <source>
        <dbReference type="ARBA" id="ARBA00003257"/>
    </source>
</evidence>
<dbReference type="GO" id="GO:0009060">
    <property type="term" value="P:aerobic respiration"/>
    <property type="evidence" value="ECO:0007669"/>
    <property type="project" value="TreeGrafter"/>
</dbReference>
<dbReference type="InterPro" id="IPR018086">
    <property type="entry name" value="NADH_UbQ_OxRdtase_su1_CS"/>
</dbReference>
<feature type="transmembrane region" description="Helical" evidence="14">
    <location>
        <begin position="220"/>
        <end position="241"/>
    </location>
</feature>
<dbReference type="PANTHER" id="PTHR11432">
    <property type="entry name" value="NADH DEHYDROGENASE SUBUNIT 1"/>
    <property type="match status" value="1"/>
</dbReference>
<evidence type="ECO:0000256" key="8">
    <source>
        <dbReference type="ARBA" id="ARBA00022989"/>
    </source>
</evidence>
<dbReference type="GO" id="GO:0008137">
    <property type="term" value="F:NADH dehydrogenase (ubiquinone) activity"/>
    <property type="evidence" value="ECO:0007669"/>
    <property type="project" value="UniProtKB-EC"/>
</dbReference>
<evidence type="ECO:0000256" key="9">
    <source>
        <dbReference type="ARBA" id="ARBA00023075"/>
    </source>
</evidence>
<evidence type="ECO:0000256" key="11">
    <source>
        <dbReference type="ARBA" id="ARBA00023136"/>
    </source>
</evidence>
<dbReference type="GO" id="GO:0005743">
    <property type="term" value="C:mitochondrial inner membrane"/>
    <property type="evidence" value="ECO:0007669"/>
    <property type="project" value="UniProtKB-SubCell"/>
</dbReference>
<evidence type="ECO:0000256" key="10">
    <source>
        <dbReference type="ARBA" id="ARBA00023128"/>
    </source>
</evidence>
<evidence type="ECO:0000256" key="7">
    <source>
        <dbReference type="ARBA" id="ARBA00022792"/>
    </source>
</evidence>
<proteinExistence type="inferred from homology"/>
<evidence type="ECO:0000313" key="15">
    <source>
        <dbReference type="EMBL" id="ARX63991.1"/>
    </source>
</evidence>
<dbReference type="EC" id="7.1.1.2" evidence="13"/>
<dbReference type="AlphaFoldDB" id="A0A343DQY3"/>
<keyword evidence="7" id="KW-0999">Mitochondrion inner membrane</keyword>
<dbReference type="HAMAP" id="MF_01350">
    <property type="entry name" value="NDH1_NuoH"/>
    <property type="match status" value="1"/>
</dbReference>
<evidence type="ECO:0000256" key="3">
    <source>
        <dbReference type="ARBA" id="ARBA00010535"/>
    </source>
</evidence>
<comment type="function">
    <text evidence="1">Core subunit of the mitochondrial membrane respiratory chain NADH dehydrogenase (Complex I) that is believed to belong to the minimal assembly required for catalysis. Complex I functions in the transfer of electrons from NADH to the respiratory chain. The immediate electron acceptor for the enzyme is believed to be ubiquinone.</text>
</comment>
<feature type="transmembrane region" description="Helical" evidence="14">
    <location>
        <begin position="247"/>
        <end position="266"/>
    </location>
</feature>
<dbReference type="GO" id="GO:0003954">
    <property type="term" value="F:NADH dehydrogenase activity"/>
    <property type="evidence" value="ECO:0007669"/>
    <property type="project" value="TreeGrafter"/>
</dbReference>
<evidence type="ECO:0000256" key="2">
    <source>
        <dbReference type="ARBA" id="ARBA00004448"/>
    </source>
</evidence>